<evidence type="ECO:0000256" key="3">
    <source>
        <dbReference type="SAM" id="Phobius"/>
    </source>
</evidence>
<feature type="transmembrane region" description="Helical" evidence="3">
    <location>
        <begin position="9"/>
        <end position="29"/>
    </location>
</feature>
<dbReference type="SUPFAM" id="SSF53850">
    <property type="entry name" value="Periplasmic binding protein-like II"/>
    <property type="match status" value="1"/>
</dbReference>
<organism evidence="4 5">
    <name type="scientific">Desulfobacula phenolica</name>
    <dbReference type="NCBI Taxonomy" id="90732"/>
    <lineage>
        <taxon>Bacteria</taxon>
        <taxon>Pseudomonadati</taxon>
        <taxon>Thermodesulfobacteriota</taxon>
        <taxon>Desulfobacteria</taxon>
        <taxon>Desulfobacterales</taxon>
        <taxon>Desulfobacteraceae</taxon>
        <taxon>Desulfobacula</taxon>
    </lineage>
</organism>
<dbReference type="Pfam" id="PF12974">
    <property type="entry name" value="Phosphonate-bd"/>
    <property type="match status" value="1"/>
</dbReference>
<dbReference type="PANTHER" id="PTHR35841:SF1">
    <property type="entry name" value="PHOSPHONATES-BINDING PERIPLASMIC PROTEIN"/>
    <property type="match status" value="1"/>
</dbReference>
<dbReference type="GO" id="GO:0055085">
    <property type="term" value="P:transmembrane transport"/>
    <property type="evidence" value="ECO:0007669"/>
    <property type="project" value="InterPro"/>
</dbReference>
<proteinExistence type="inferred from homology"/>
<evidence type="ECO:0000313" key="4">
    <source>
        <dbReference type="EMBL" id="SDT92889.1"/>
    </source>
</evidence>
<dbReference type="CDD" id="cd01071">
    <property type="entry name" value="PBP2_PhnD_like"/>
    <property type="match status" value="1"/>
</dbReference>
<protein>
    <submittedName>
        <fullName evidence="4">Phosphonate transport system substrate-binding protein</fullName>
    </submittedName>
</protein>
<dbReference type="PANTHER" id="PTHR35841">
    <property type="entry name" value="PHOSPHONATES-BINDING PERIPLASMIC PROTEIN"/>
    <property type="match status" value="1"/>
</dbReference>
<keyword evidence="3" id="KW-1133">Transmembrane helix</keyword>
<comment type="similarity">
    <text evidence="1">Belongs to the phosphate/phosphite/phosphonate binding protein family.</text>
</comment>
<dbReference type="RefSeq" id="WP_092231188.1">
    <property type="nucleotide sequence ID" value="NZ_FNLL01000003.1"/>
</dbReference>
<evidence type="ECO:0000313" key="5">
    <source>
        <dbReference type="Proteomes" id="UP000199608"/>
    </source>
</evidence>
<keyword evidence="2" id="KW-0732">Signal</keyword>
<keyword evidence="3" id="KW-0472">Membrane</keyword>
<gene>
    <name evidence="4" type="ORF">SAMN04487931_10316</name>
</gene>
<dbReference type="Proteomes" id="UP000199608">
    <property type="component" value="Unassembled WGS sequence"/>
</dbReference>
<sequence>MYKLIGKRLIIAICMSVFYTIFFEGYIFAEDCEMPDELTFSIVPATETMQDLAIYKPVLKHLQEVTGKKINFFMPTSRASVIEAMMSGFVDIAVHGPYSYILGNEKDQNIEVFATYIKKKGHITKEGPGYQAVIISKKGSKFTTIESLKGSTAALVDPASTSGNLVPRISFSKVIGVPIEDYFNKIVYSGGHDLSTIAVNDGKVDVAFVATHRFDEVINRGKVKKEDFNYVWFSDFIPGDPICYRLALCPDLRKKIEESFLNLHNIPAAANYLKNVRALKMKRMTSKDYNIIRELKKAKDKL</sequence>
<evidence type="ECO:0000256" key="2">
    <source>
        <dbReference type="ARBA" id="ARBA00022729"/>
    </source>
</evidence>
<dbReference type="InterPro" id="IPR005770">
    <property type="entry name" value="PhnD"/>
</dbReference>
<keyword evidence="5" id="KW-1185">Reference proteome</keyword>
<reference evidence="5" key="1">
    <citation type="submission" date="2016-10" db="EMBL/GenBank/DDBJ databases">
        <authorList>
            <person name="Varghese N."/>
            <person name="Submissions S."/>
        </authorList>
    </citation>
    <scope>NUCLEOTIDE SEQUENCE [LARGE SCALE GENOMIC DNA]</scope>
    <source>
        <strain evidence="5">DSM 3384</strain>
    </source>
</reference>
<dbReference type="EMBL" id="FNLL01000003">
    <property type="protein sequence ID" value="SDT92889.1"/>
    <property type="molecule type" value="Genomic_DNA"/>
</dbReference>
<name>A0A1H2ED44_9BACT</name>
<dbReference type="GO" id="GO:0043190">
    <property type="term" value="C:ATP-binding cassette (ABC) transporter complex"/>
    <property type="evidence" value="ECO:0007669"/>
    <property type="project" value="InterPro"/>
</dbReference>
<keyword evidence="3" id="KW-0812">Transmembrane</keyword>
<dbReference type="AlphaFoldDB" id="A0A1H2ED44"/>
<accession>A0A1H2ED44</accession>
<evidence type="ECO:0000256" key="1">
    <source>
        <dbReference type="ARBA" id="ARBA00007162"/>
    </source>
</evidence>
<dbReference type="Gene3D" id="3.40.190.10">
    <property type="entry name" value="Periplasmic binding protein-like II"/>
    <property type="match status" value="2"/>
</dbReference>
<dbReference type="NCBIfam" id="TIGR01098">
    <property type="entry name" value="3A0109s03R"/>
    <property type="match status" value="1"/>
</dbReference>